<dbReference type="PaxDb" id="4113-PGSC0003DMT400059777"/>
<proteinExistence type="predicted"/>
<organism evidence="1 2">
    <name type="scientific">Solanum tuberosum</name>
    <name type="common">Potato</name>
    <dbReference type="NCBI Taxonomy" id="4113"/>
    <lineage>
        <taxon>Eukaryota</taxon>
        <taxon>Viridiplantae</taxon>
        <taxon>Streptophyta</taxon>
        <taxon>Embryophyta</taxon>
        <taxon>Tracheophyta</taxon>
        <taxon>Spermatophyta</taxon>
        <taxon>Magnoliopsida</taxon>
        <taxon>eudicotyledons</taxon>
        <taxon>Gunneridae</taxon>
        <taxon>Pentapetalae</taxon>
        <taxon>asterids</taxon>
        <taxon>lamiids</taxon>
        <taxon>Solanales</taxon>
        <taxon>Solanaceae</taxon>
        <taxon>Solanoideae</taxon>
        <taxon>Solaneae</taxon>
        <taxon>Solanum</taxon>
    </lineage>
</organism>
<evidence type="ECO:0000313" key="2">
    <source>
        <dbReference type="Proteomes" id="UP000011115"/>
    </source>
</evidence>
<accession>M1C4Q6</accession>
<evidence type="ECO:0000313" key="1">
    <source>
        <dbReference type="EnsemblPlants" id="PGSC0003DMT400059777"/>
    </source>
</evidence>
<protein>
    <submittedName>
        <fullName evidence="1">Uncharacterized protein</fullName>
    </submittedName>
</protein>
<dbReference type="Gramene" id="PGSC0003DMT400059777">
    <property type="protein sequence ID" value="PGSC0003DMT400059777"/>
    <property type="gene ID" value="PGSC0003DMG400023245"/>
</dbReference>
<reference evidence="2" key="1">
    <citation type="journal article" date="2011" name="Nature">
        <title>Genome sequence and analysis of the tuber crop potato.</title>
        <authorList>
            <consortium name="The Potato Genome Sequencing Consortium"/>
        </authorList>
    </citation>
    <scope>NUCLEOTIDE SEQUENCE [LARGE SCALE GENOMIC DNA]</scope>
    <source>
        <strain evidence="2">cv. DM1-3 516 R44</strain>
    </source>
</reference>
<dbReference type="AlphaFoldDB" id="M1C4Q6"/>
<reference evidence="1" key="2">
    <citation type="submission" date="2015-06" db="UniProtKB">
        <authorList>
            <consortium name="EnsemblPlants"/>
        </authorList>
    </citation>
    <scope>IDENTIFICATION</scope>
    <source>
        <strain evidence="1">DM1-3 516 R44</strain>
    </source>
</reference>
<keyword evidence="2" id="KW-1185">Reference proteome</keyword>
<name>M1C4Q6_SOLTU</name>
<dbReference type="EnsemblPlants" id="PGSC0003DMT400059777">
    <property type="protein sequence ID" value="PGSC0003DMT400059777"/>
    <property type="gene ID" value="PGSC0003DMG400023245"/>
</dbReference>
<dbReference type="InParanoid" id="M1C4Q6"/>
<dbReference type="HOGENOM" id="CLU_2908571_0_0_1"/>
<dbReference type="Proteomes" id="UP000011115">
    <property type="component" value="Unassembled WGS sequence"/>
</dbReference>
<sequence>MTTIYFKIDRLEKVYPFTTKIYSDVIVSFKIKKLCNIGHLNCFYFILEIERIITLTVGLLPN</sequence>